<dbReference type="AlphaFoldDB" id="A0A538S798"/>
<dbReference type="SUPFAM" id="SSF54427">
    <property type="entry name" value="NTF2-like"/>
    <property type="match status" value="1"/>
</dbReference>
<name>A0A538S798_UNCEI</name>
<protein>
    <submittedName>
        <fullName evidence="3">DUF4440 domain-containing protein</fullName>
    </submittedName>
</protein>
<dbReference type="Proteomes" id="UP000320184">
    <property type="component" value="Unassembled WGS sequence"/>
</dbReference>
<dbReference type="InterPro" id="IPR032710">
    <property type="entry name" value="NTF2-like_dom_sf"/>
</dbReference>
<sequence length="158" mass="16583">MRSTFLTIGMLLVTACAGGSAPPAGLTTEDVAAIKNTERRWVQAVLAGDGSAGLALHTADAVRMPPNERDIRGRAALEAALRGAAKPPTAFTLTSTEIDGRGDLAYAVETFSITLPGAKETTKPVTQTGRGLVIMRKQPDGSWLASRVIWNSDQPAPK</sequence>
<dbReference type="PROSITE" id="PS51257">
    <property type="entry name" value="PROKAR_LIPOPROTEIN"/>
    <property type="match status" value="1"/>
</dbReference>
<comment type="caution">
    <text evidence="3">The sequence shown here is derived from an EMBL/GenBank/DDBJ whole genome shotgun (WGS) entry which is preliminary data.</text>
</comment>
<dbReference type="Gene3D" id="3.10.450.50">
    <property type="match status" value="1"/>
</dbReference>
<feature type="signal peptide" evidence="1">
    <location>
        <begin position="1"/>
        <end position="17"/>
    </location>
</feature>
<reference evidence="3 4" key="1">
    <citation type="journal article" date="2019" name="Nat. Microbiol.">
        <title>Mediterranean grassland soil C-N compound turnover is dependent on rainfall and depth, and is mediated by genomically divergent microorganisms.</title>
        <authorList>
            <person name="Diamond S."/>
            <person name="Andeer P.F."/>
            <person name="Li Z."/>
            <person name="Crits-Christoph A."/>
            <person name="Burstein D."/>
            <person name="Anantharaman K."/>
            <person name="Lane K.R."/>
            <person name="Thomas B.C."/>
            <person name="Pan C."/>
            <person name="Northen T.R."/>
            <person name="Banfield J.F."/>
        </authorList>
    </citation>
    <scope>NUCLEOTIDE SEQUENCE [LARGE SCALE GENOMIC DNA]</scope>
    <source>
        <strain evidence="3">WS_3</strain>
    </source>
</reference>
<evidence type="ECO:0000313" key="4">
    <source>
        <dbReference type="Proteomes" id="UP000320184"/>
    </source>
</evidence>
<dbReference type="EMBL" id="VBOT01000192">
    <property type="protein sequence ID" value="TMQ47263.1"/>
    <property type="molecule type" value="Genomic_DNA"/>
</dbReference>
<evidence type="ECO:0000313" key="3">
    <source>
        <dbReference type="EMBL" id="TMQ47263.1"/>
    </source>
</evidence>
<dbReference type="Pfam" id="PF14534">
    <property type="entry name" value="DUF4440"/>
    <property type="match status" value="1"/>
</dbReference>
<evidence type="ECO:0000256" key="1">
    <source>
        <dbReference type="SAM" id="SignalP"/>
    </source>
</evidence>
<gene>
    <name evidence="3" type="ORF">E6K73_13930</name>
</gene>
<organism evidence="3 4">
    <name type="scientific">Eiseniibacteriota bacterium</name>
    <dbReference type="NCBI Taxonomy" id="2212470"/>
    <lineage>
        <taxon>Bacteria</taxon>
        <taxon>Candidatus Eiseniibacteriota</taxon>
    </lineage>
</organism>
<dbReference type="InterPro" id="IPR027843">
    <property type="entry name" value="DUF4440"/>
</dbReference>
<feature type="domain" description="DUF4440" evidence="2">
    <location>
        <begin position="34"/>
        <end position="144"/>
    </location>
</feature>
<proteinExistence type="predicted"/>
<accession>A0A538S798</accession>
<keyword evidence="1" id="KW-0732">Signal</keyword>
<evidence type="ECO:0000259" key="2">
    <source>
        <dbReference type="Pfam" id="PF14534"/>
    </source>
</evidence>
<feature type="chain" id="PRO_5021924237" evidence="1">
    <location>
        <begin position="18"/>
        <end position="158"/>
    </location>
</feature>